<dbReference type="SUPFAM" id="SSF51197">
    <property type="entry name" value="Clavaminate synthase-like"/>
    <property type="match status" value="1"/>
</dbReference>
<dbReference type="InterPro" id="IPR041667">
    <property type="entry name" value="Cupin_8"/>
</dbReference>
<reference evidence="4" key="1">
    <citation type="submission" date="2020-06" db="EMBL/GenBank/DDBJ databases">
        <authorList>
            <consortium name="Plant Systems Biology data submission"/>
        </authorList>
    </citation>
    <scope>NUCLEOTIDE SEQUENCE</scope>
    <source>
        <strain evidence="4">D6</strain>
    </source>
</reference>
<keyword evidence="2" id="KW-0812">Transmembrane</keyword>
<feature type="domain" description="JmjC" evidence="3">
    <location>
        <begin position="383"/>
        <end position="540"/>
    </location>
</feature>
<evidence type="ECO:0000256" key="1">
    <source>
        <dbReference type="SAM" id="MobiDB-lite"/>
    </source>
</evidence>
<dbReference type="InterPro" id="IPR014710">
    <property type="entry name" value="RmlC-like_jellyroll"/>
</dbReference>
<evidence type="ECO:0000313" key="5">
    <source>
        <dbReference type="Proteomes" id="UP001153069"/>
    </source>
</evidence>
<evidence type="ECO:0000259" key="3">
    <source>
        <dbReference type="PROSITE" id="PS51184"/>
    </source>
</evidence>
<accession>A0A9N8H9X2</accession>
<sequence length="543" mass="61896">MTILRRTHNDHVPLAPACEDAGIESDASSSKVHSAVPPPPRRLKKRRWSFSTAREEMEDWLLVAACVALVLVCLLWFLGKVLAVLSWLFLPLLDSIVTFVVEHSGRHHQHQHEHLHSQGAEALKETLPLNSAYAIPHAHPAVGDRSLEYAILRQEIDSLFPEDHKRSLLAVQELQVHKHLQVAPTIPVNKNQHNSDQLPKPLYDIYNCPPQPPKGYPFQWKLTDLVENWNPEDTQVPQMIYNGLCVFDYQKDLDTAMTYRNAELPFVVVDDPRIDAAAERWNIPGYMDRMLGDVRHRTTMSETNHFLYAIPPPPGGRAQMRGGRKHRRTAPPGWTEPTEATRMKYSTWLAHANVTDEKSAPDQPHWYYRLIGCGLTGPDGSCDQGSSEYLYDELPFFQPTPGGLYLRDAEKQKGIHCRFGQKGIVADNHFDAGRNTIVVLGGSRRYMLASPDQCPNMALYEKNHPSARHSQVNWSDPMDWENFPQFKQALGNEVVLQAGQALYLPNNWFHHIISLDLNFQCNTRSGRGQEYMQEIWDCGFDEI</sequence>
<dbReference type="EMBL" id="CAICTM010000269">
    <property type="protein sequence ID" value="CAB9506546.1"/>
    <property type="molecule type" value="Genomic_DNA"/>
</dbReference>
<gene>
    <name evidence="4" type="ORF">SEMRO_270_G104350.1</name>
</gene>
<dbReference type="PANTHER" id="PTHR12461">
    <property type="entry name" value="HYPOXIA-INDUCIBLE FACTOR 1 ALPHA INHIBITOR-RELATED"/>
    <property type="match status" value="1"/>
</dbReference>
<keyword evidence="5" id="KW-1185">Reference proteome</keyword>
<feature type="transmembrane region" description="Helical" evidence="2">
    <location>
        <begin position="60"/>
        <end position="78"/>
    </location>
</feature>
<dbReference type="PROSITE" id="PS51184">
    <property type="entry name" value="JMJC"/>
    <property type="match status" value="1"/>
</dbReference>
<name>A0A9N8H9X2_9STRA</name>
<evidence type="ECO:0000256" key="2">
    <source>
        <dbReference type="SAM" id="Phobius"/>
    </source>
</evidence>
<dbReference type="OrthoDB" id="415358at2759"/>
<protein>
    <submittedName>
        <fullName evidence="4">Hypoxia-inducible factor 1-alpha inhibitor</fullName>
    </submittedName>
</protein>
<dbReference type="Gene3D" id="2.60.120.10">
    <property type="entry name" value="Jelly Rolls"/>
    <property type="match status" value="1"/>
</dbReference>
<dbReference type="SMART" id="SM00558">
    <property type="entry name" value="JmjC"/>
    <property type="match status" value="1"/>
</dbReference>
<organism evidence="4 5">
    <name type="scientific">Seminavis robusta</name>
    <dbReference type="NCBI Taxonomy" id="568900"/>
    <lineage>
        <taxon>Eukaryota</taxon>
        <taxon>Sar</taxon>
        <taxon>Stramenopiles</taxon>
        <taxon>Ochrophyta</taxon>
        <taxon>Bacillariophyta</taxon>
        <taxon>Bacillariophyceae</taxon>
        <taxon>Bacillariophycidae</taxon>
        <taxon>Naviculales</taxon>
        <taxon>Naviculaceae</taxon>
        <taxon>Seminavis</taxon>
    </lineage>
</organism>
<dbReference type="InterPro" id="IPR003347">
    <property type="entry name" value="JmjC_dom"/>
</dbReference>
<dbReference type="AlphaFoldDB" id="A0A9N8H9X2"/>
<dbReference type="Pfam" id="PF13621">
    <property type="entry name" value="Cupin_8"/>
    <property type="match status" value="1"/>
</dbReference>
<dbReference type="Proteomes" id="UP001153069">
    <property type="component" value="Unassembled WGS sequence"/>
</dbReference>
<keyword evidence="2" id="KW-0472">Membrane</keyword>
<keyword evidence="2" id="KW-1133">Transmembrane helix</keyword>
<proteinExistence type="predicted"/>
<comment type="caution">
    <text evidence="4">The sequence shown here is derived from an EMBL/GenBank/DDBJ whole genome shotgun (WGS) entry which is preliminary data.</text>
</comment>
<dbReference type="PANTHER" id="PTHR12461:SF98">
    <property type="entry name" value="CUPIN-LIKE DOMAIN-CONTAINING PROTEIN"/>
    <property type="match status" value="1"/>
</dbReference>
<feature type="region of interest" description="Disordered" evidence="1">
    <location>
        <begin position="310"/>
        <end position="337"/>
    </location>
</feature>
<evidence type="ECO:0000313" key="4">
    <source>
        <dbReference type="EMBL" id="CAB9506546.1"/>
    </source>
</evidence>